<keyword evidence="1" id="KW-0812">Transmembrane</keyword>
<dbReference type="EMBL" id="FQZZ01000001">
    <property type="protein sequence ID" value="SHJ52983.1"/>
    <property type="molecule type" value="Genomic_DNA"/>
</dbReference>
<proteinExistence type="predicted"/>
<keyword evidence="1" id="KW-1133">Transmembrane helix</keyword>
<feature type="transmembrane region" description="Helical" evidence="1">
    <location>
        <begin position="20"/>
        <end position="38"/>
    </location>
</feature>
<sequence length="59" mass="6144">MLKLAKRFLGDDSGAVTVDWVILTAAVVGLATIAYIGINDQTNLLAQNTADAIPTQVGD</sequence>
<gene>
    <name evidence="2" type="ORF">SAMN05444142_101550</name>
</gene>
<organism evidence="2 3">
    <name type="scientific">Lutimaribacter pacificus</name>
    <dbReference type="NCBI Taxonomy" id="391948"/>
    <lineage>
        <taxon>Bacteria</taxon>
        <taxon>Pseudomonadati</taxon>
        <taxon>Pseudomonadota</taxon>
        <taxon>Alphaproteobacteria</taxon>
        <taxon>Rhodobacterales</taxon>
        <taxon>Roseobacteraceae</taxon>
        <taxon>Lutimaribacter</taxon>
    </lineage>
</organism>
<keyword evidence="3" id="KW-1185">Reference proteome</keyword>
<protein>
    <recommendedName>
        <fullName evidence="4">Flp pilus assembly protein, pilin Flp</fullName>
    </recommendedName>
</protein>
<dbReference type="RefSeq" id="WP_149786566.1">
    <property type="nucleotide sequence ID" value="NZ_FNIO01000001.1"/>
</dbReference>
<dbReference type="Proteomes" id="UP000324252">
    <property type="component" value="Unassembled WGS sequence"/>
</dbReference>
<evidence type="ECO:0000256" key="1">
    <source>
        <dbReference type="SAM" id="Phobius"/>
    </source>
</evidence>
<name>A0A1H0BRQ5_9RHOB</name>
<dbReference type="OrthoDB" id="5525128at2"/>
<evidence type="ECO:0000313" key="2">
    <source>
        <dbReference type="EMBL" id="SHJ52983.1"/>
    </source>
</evidence>
<reference evidence="2 3" key="1">
    <citation type="submission" date="2016-11" db="EMBL/GenBank/DDBJ databases">
        <authorList>
            <person name="Varghese N."/>
            <person name="Submissions S."/>
        </authorList>
    </citation>
    <scope>NUCLEOTIDE SEQUENCE [LARGE SCALE GENOMIC DNA]</scope>
    <source>
        <strain evidence="2 3">DSM 29620</strain>
    </source>
</reference>
<dbReference type="AlphaFoldDB" id="A0A1H0BRQ5"/>
<accession>A0A1H0BRQ5</accession>
<keyword evidence="1" id="KW-0472">Membrane</keyword>
<evidence type="ECO:0008006" key="4">
    <source>
        <dbReference type="Google" id="ProtNLM"/>
    </source>
</evidence>
<evidence type="ECO:0000313" key="3">
    <source>
        <dbReference type="Proteomes" id="UP000324252"/>
    </source>
</evidence>